<evidence type="ECO:0000256" key="2">
    <source>
        <dbReference type="ARBA" id="ARBA00023043"/>
    </source>
</evidence>
<dbReference type="PROSITE" id="PS50088">
    <property type="entry name" value="ANK_REPEAT"/>
    <property type="match status" value="3"/>
</dbReference>
<feature type="repeat" description="ANK" evidence="3">
    <location>
        <begin position="128"/>
        <end position="160"/>
    </location>
</feature>
<dbReference type="PANTHER" id="PTHR24198">
    <property type="entry name" value="ANKYRIN REPEAT AND PROTEIN KINASE DOMAIN-CONTAINING PROTEIN"/>
    <property type="match status" value="1"/>
</dbReference>
<keyword evidence="2 3" id="KW-0040">ANK repeat</keyword>
<feature type="repeat" description="ANK" evidence="3">
    <location>
        <begin position="94"/>
        <end position="118"/>
    </location>
</feature>
<dbReference type="OMA" id="WHRRNST"/>
<dbReference type="PANTHER" id="PTHR24198:SF165">
    <property type="entry name" value="ANKYRIN REPEAT-CONTAINING PROTEIN-RELATED"/>
    <property type="match status" value="1"/>
</dbReference>
<dbReference type="PRINTS" id="PR01415">
    <property type="entry name" value="ANKYRIN"/>
</dbReference>
<sequence length="306" mass="34244">MNTRRKSVALQIPDFSKGSKAKDKDEVSIWTIVSTGNAEGLRQFIKANGHASLSKRTGNFRSPLGLAVYLENPELVQIMLECDPKPDVNIADKNGNTPLHEAVERGYLQIVKQLVNTGLCKLELKNPQGYTPLMTAVYHDYEEIAESLITAGADVDASGAKGRTILFIAVLESSLNCMELLLKNGCKTNVRDNHGFTILKTIFKTNSIIKAEAIKLLQKFEYSIDYDRDYLEEMVKKSRDPQDKVYAEMLLQKKSIKEACQNPFSNGGWSRRNSVATRRISNVSEISLSFIYGKQLSITDIEECEP</sequence>
<dbReference type="Pfam" id="PF12796">
    <property type="entry name" value="Ank_2"/>
    <property type="match status" value="1"/>
</dbReference>
<feature type="repeat" description="ANK" evidence="3">
    <location>
        <begin position="161"/>
        <end position="193"/>
    </location>
</feature>
<dbReference type="InterPro" id="IPR036770">
    <property type="entry name" value="Ankyrin_rpt-contain_sf"/>
</dbReference>
<dbReference type="AlphaFoldDB" id="A0A8W8MVV2"/>
<evidence type="ECO:0000313" key="5">
    <source>
        <dbReference type="Proteomes" id="UP000005408"/>
    </source>
</evidence>
<evidence type="ECO:0000256" key="3">
    <source>
        <dbReference type="PROSITE-ProRule" id="PRU00023"/>
    </source>
</evidence>
<protein>
    <submittedName>
        <fullName evidence="4">Uncharacterized protein</fullName>
    </submittedName>
</protein>
<proteinExistence type="predicted"/>
<dbReference type="Gene3D" id="1.25.40.20">
    <property type="entry name" value="Ankyrin repeat-containing domain"/>
    <property type="match status" value="1"/>
</dbReference>
<reference evidence="4" key="1">
    <citation type="submission" date="2022-08" db="UniProtKB">
        <authorList>
            <consortium name="EnsemblMetazoa"/>
        </authorList>
    </citation>
    <scope>IDENTIFICATION</scope>
    <source>
        <strain evidence="4">05x7-T-G4-1.051#20</strain>
    </source>
</reference>
<dbReference type="KEGG" id="crg:105317326"/>
<accession>A0A8W8MVV2</accession>
<dbReference type="InterPro" id="IPR002110">
    <property type="entry name" value="Ankyrin_rpt"/>
</dbReference>
<dbReference type="GeneID" id="105317326"/>
<dbReference type="Proteomes" id="UP000005408">
    <property type="component" value="Unassembled WGS sequence"/>
</dbReference>
<dbReference type="RefSeq" id="XP_034318168.1">
    <property type="nucleotide sequence ID" value="XM_034462277.2"/>
</dbReference>
<keyword evidence="5" id="KW-1185">Reference proteome</keyword>
<keyword evidence="1" id="KW-0677">Repeat</keyword>
<dbReference type="Pfam" id="PF00023">
    <property type="entry name" value="Ank"/>
    <property type="match status" value="1"/>
</dbReference>
<evidence type="ECO:0000256" key="1">
    <source>
        <dbReference type="ARBA" id="ARBA00022737"/>
    </source>
</evidence>
<dbReference type="PROSITE" id="PS50297">
    <property type="entry name" value="ANK_REP_REGION"/>
    <property type="match status" value="3"/>
</dbReference>
<dbReference type="OrthoDB" id="6109495at2759"/>
<dbReference type="EnsemblMetazoa" id="G35294.1">
    <property type="protein sequence ID" value="G35294.1:cds"/>
    <property type="gene ID" value="G35294"/>
</dbReference>
<name>A0A8W8MVV2_MAGGI</name>
<dbReference type="SMART" id="SM00248">
    <property type="entry name" value="ANK"/>
    <property type="match status" value="5"/>
</dbReference>
<dbReference type="SUPFAM" id="SSF48403">
    <property type="entry name" value="Ankyrin repeat"/>
    <property type="match status" value="1"/>
</dbReference>
<evidence type="ECO:0000313" key="4">
    <source>
        <dbReference type="EnsemblMetazoa" id="G35294.1:cds"/>
    </source>
</evidence>
<organism evidence="4 5">
    <name type="scientific">Magallana gigas</name>
    <name type="common">Pacific oyster</name>
    <name type="synonym">Crassostrea gigas</name>
    <dbReference type="NCBI Taxonomy" id="29159"/>
    <lineage>
        <taxon>Eukaryota</taxon>
        <taxon>Metazoa</taxon>
        <taxon>Spiralia</taxon>
        <taxon>Lophotrochozoa</taxon>
        <taxon>Mollusca</taxon>
        <taxon>Bivalvia</taxon>
        <taxon>Autobranchia</taxon>
        <taxon>Pteriomorphia</taxon>
        <taxon>Ostreida</taxon>
        <taxon>Ostreoidea</taxon>
        <taxon>Ostreidae</taxon>
        <taxon>Magallana</taxon>
    </lineage>
</organism>